<evidence type="ECO:0000313" key="3">
    <source>
        <dbReference type="Proteomes" id="UP001160625"/>
    </source>
</evidence>
<dbReference type="Proteomes" id="UP001160625">
    <property type="component" value="Unassembled WGS sequence"/>
</dbReference>
<keyword evidence="1" id="KW-0472">Membrane</keyword>
<gene>
    <name evidence="2" type="ORF">QGN17_02550</name>
</gene>
<accession>A0ABT6MXE4</accession>
<dbReference type="RefSeq" id="WP_281042948.1">
    <property type="nucleotide sequence ID" value="NZ_JARYGZ010000001.1"/>
</dbReference>
<keyword evidence="3" id="KW-1185">Reference proteome</keyword>
<comment type="caution">
    <text evidence="2">The sequence shown here is derived from an EMBL/GenBank/DDBJ whole genome shotgun (WGS) entry which is preliminary data.</text>
</comment>
<dbReference type="EMBL" id="JARYGZ010000001">
    <property type="protein sequence ID" value="MDH7637602.1"/>
    <property type="molecule type" value="Genomic_DNA"/>
</dbReference>
<sequence>MLGLGGLIGQLIEDGRALARAEANLLKSKGFAILRRSRTAIILLLIAACLAFASVVALMLGLVLELAPYVGAALAGLILLVGGLAMAAFLGWLAIRLLAGPPARPEPETPA</sequence>
<evidence type="ECO:0000256" key="1">
    <source>
        <dbReference type="SAM" id="Phobius"/>
    </source>
</evidence>
<feature type="transmembrane region" description="Helical" evidence="1">
    <location>
        <begin position="41"/>
        <end position="63"/>
    </location>
</feature>
<keyword evidence="1" id="KW-0812">Transmembrane</keyword>
<evidence type="ECO:0000313" key="2">
    <source>
        <dbReference type="EMBL" id="MDH7637602.1"/>
    </source>
</evidence>
<reference evidence="2" key="1">
    <citation type="submission" date="2023-04" db="EMBL/GenBank/DDBJ databases">
        <title>Sphingomonas sp. MAHUQ-71 isolated from rice field.</title>
        <authorList>
            <person name="Huq M.A."/>
        </authorList>
    </citation>
    <scope>NUCLEOTIDE SEQUENCE</scope>
    <source>
        <strain evidence="2">MAHUQ-71</strain>
    </source>
</reference>
<feature type="transmembrane region" description="Helical" evidence="1">
    <location>
        <begin position="69"/>
        <end position="95"/>
    </location>
</feature>
<organism evidence="2 3">
    <name type="scientific">Sphingomonas oryzagri</name>
    <dbReference type="NCBI Taxonomy" id="3042314"/>
    <lineage>
        <taxon>Bacteria</taxon>
        <taxon>Pseudomonadati</taxon>
        <taxon>Pseudomonadota</taxon>
        <taxon>Alphaproteobacteria</taxon>
        <taxon>Sphingomonadales</taxon>
        <taxon>Sphingomonadaceae</taxon>
        <taxon>Sphingomonas</taxon>
    </lineage>
</organism>
<proteinExistence type="predicted"/>
<name>A0ABT6MXE4_9SPHN</name>
<protein>
    <submittedName>
        <fullName evidence="2">Phage holin family protein</fullName>
    </submittedName>
</protein>
<keyword evidence="1" id="KW-1133">Transmembrane helix</keyword>